<keyword evidence="14" id="KW-1185">Reference proteome</keyword>
<comment type="caution">
    <text evidence="13">The sequence shown here is derived from an EMBL/GenBank/DDBJ whole genome shotgun (WGS) entry which is preliminary data.</text>
</comment>
<evidence type="ECO:0000256" key="5">
    <source>
        <dbReference type="ARBA" id="ARBA00022691"/>
    </source>
</evidence>
<evidence type="ECO:0000256" key="6">
    <source>
        <dbReference type="ARBA" id="ARBA00022692"/>
    </source>
</evidence>
<dbReference type="InterPro" id="IPR029063">
    <property type="entry name" value="SAM-dependent_MTases_sf"/>
</dbReference>
<keyword evidence="6 12" id="KW-0812">Transmembrane</keyword>
<dbReference type="Proteomes" id="UP000887013">
    <property type="component" value="Unassembled WGS sequence"/>
</dbReference>
<dbReference type="GO" id="GO:0032259">
    <property type="term" value="P:methylation"/>
    <property type="evidence" value="ECO:0007669"/>
    <property type="project" value="UniProtKB-KW"/>
</dbReference>
<dbReference type="PANTHER" id="PTHR13610:SF9">
    <property type="entry name" value="FI06469P"/>
    <property type="match status" value="1"/>
</dbReference>
<sequence>MPSIEEKQKKTFGLIAVGAFGSVAVSLLVGSLPFVLPAFRRICLPYVPATDSQIQNVVKLLKARKGNLIDLGSGDGRIVLTAAKIGFPAVGVELNPWLVLYSKARAFYLGLNKKAIFRRQNIWKTDLKKYDNIVIFGVEQMMPQLEEKLSQELKDDACVIACRFPLPNWNELLTVGTGIDTVWLYENKTSNQNPDLFS</sequence>
<keyword evidence="7 12" id="KW-1133">Transmembrane helix</keyword>
<evidence type="ECO:0000256" key="2">
    <source>
        <dbReference type="ARBA" id="ARBA00010633"/>
    </source>
</evidence>
<gene>
    <name evidence="13" type="primary">ATPSCKMT</name>
    <name evidence="13" type="ORF">NPIL_471501</name>
</gene>
<evidence type="ECO:0000256" key="3">
    <source>
        <dbReference type="ARBA" id="ARBA00022603"/>
    </source>
</evidence>
<evidence type="ECO:0000313" key="14">
    <source>
        <dbReference type="Proteomes" id="UP000887013"/>
    </source>
</evidence>
<dbReference type="PANTHER" id="PTHR13610">
    <property type="entry name" value="METHYLTRANSFERASE DOMAIN-CONTAINING PROTEIN"/>
    <property type="match status" value="1"/>
</dbReference>
<dbReference type="EMBL" id="BMAW01013997">
    <property type="protein sequence ID" value="GFT36767.1"/>
    <property type="molecule type" value="Genomic_DNA"/>
</dbReference>
<proteinExistence type="inferred from homology"/>
<evidence type="ECO:0000313" key="13">
    <source>
        <dbReference type="EMBL" id="GFT36767.1"/>
    </source>
</evidence>
<keyword evidence="4" id="KW-0808">Transferase</keyword>
<evidence type="ECO:0000256" key="1">
    <source>
        <dbReference type="ARBA" id="ARBA00004304"/>
    </source>
</evidence>
<dbReference type="AlphaFoldDB" id="A0A8X6TQK6"/>
<keyword evidence="5" id="KW-0949">S-adenosyl-L-methionine</keyword>
<dbReference type="GO" id="GO:1904058">
    <property type="term" value="P:positive regulation of sensory perception of pain"/>
    <property type="evidence" value="ECO:0007669"/>
    <property type="project" value="UniProtKB-ARBA"/>
</dbReference>
<evidence type="ECO:0000256" key="11">
    <source>
        <dbReference type="ARBA" id="ARBA00078098"/>
    </source>
</evidence>
<dbReference type="SUPFAM" id="SSF53335">
    <property type="entry name" value="S-adenosyl-L-methionine-dependent methyltransferases"/>
    <property type="match status" value="1"/>
</dbReference>
<protein>
    <recommendedName>
        <fullName evidence="10">ATP synthase subunit C lysine N-methyltransferase</fullName>
    </recommendedName>
    <alternativeName>
        <fullName evidence="11">Protein N-lysine methyltransferase FAM173B</fullName>
    </alternativeName>
</protein>
<dbReference type="Pfam" id="PF13489">
    <property type="entry name" value="Methyltransf_23"/>
    <property type="match status" value="1"/>
</dbReference>
<evidence type="ECO:0000256" key="7">
    <source>
        <dbReference type="ARBA" id="ARBA00022989"/>
    </source>
</evidence>
<dbReference type="GO" id="GO:0016279">
    <property type="term" value="F:protein-lysine N-methyltransferase activity"/>
    <property type="evidence" value="ECO:0007669"/>
    <property type="project" value="InterPro"/>
</dbReference>
<dbReference type="FunFam" id="3.40.50.150:FF:000141">
    <property type="entry name" value="ATP synthase c subunit lysine N-methyltransferase"/>
    <property type="match status" value="1"/>
</dbReference>
<evidence type="ECO:0000256" key="8">
    <source>
        <dbReference type="ARBA" id="ARBA00023128"/>
    </source>
</evidence>
<evidence type="ECO:0000256" key="10">
    <source>
        <dbReference type="ARBA" id="ARBA00071036"/>
    </source>
</evidence>
<dbReference type="GO" id="GO:0031966">
    <property type="term" value="C:mitochondrial membrane"/>
    <property type="evidence" value="ECO:0007669"/>
    <property type="project" value="UniProtKB-SubCell"/>
</dbReference>
<feature type="transmembrane region" description="Helical" evidence="12">
    <location>
        <begin position="12"/>
        <end position="36"/>
    </location>
</feature>
<dbReference type="GO" id="GO:1905706">
    <property type="term" value="P:regulation of mitochondrial ATP synthesis coupled proton transport"/>
    <property type="evidence" value="ECO:0007669"/>
    <property type="project" value="UniProtKB-ARBA"/>
</dbReference>
<evidence type="ECO:0000256" key="4">
    <source>
        <dbReference type="ARBA" id="ARBA00022679"/>
    </source>
</evidence>
<keyword evidence="8" id="KW-0496">Mitochondrion</keyword>
<accession>A0A8X6TQK6</accession>
<dbReference type="OrthoDB" id="66144at2759"/>
<dbReference type="Gene3D" id="3.40.50.150">
    <property type="entry name" value="Vaccinia Virus protein VP39"/>
    <property type="match status" value="1"/>
</dbReference>
<comment type="similarity">
    <text evidence="2">Belongs to the ANT/ATPSC lysine N-methyltransferase family.</text>
</comment>
<evidence type="ECO:0000256" key="12">
    <source>
        <dbReference type="SAM" id="Phobius"/>
    </source>
</evidence>
<keyword evidence="9 12" id="KW-0472">Membrane</keyword>
<keyword evidence="3" id="KW-0489">Methyltransferase</keyword>
<evidence type="ECO:0000256" key="9">
    <source>
        <dbReference type="ARBA" id="ARBA00023136"/>
    </source>
</evidence>
<comment type="subcellular location">
    <subcellularLocation>
        <location evidence="1">Mitochondrion membrane</location>
        <topology evidence="1">Single-pass membrane protein</topology>
    </subcellularLocation>
</comment>
<name>A0A8X6TQK6_NEPPI</name>
<reference evidence="13" key="1">
    <citation type="submission" date="2020-08" db="EMBL/GenBank/DDBJ databases">
        <title>Multicomponent nature underlies the extraordinary mechanical properties of spider dragline silk.</title>
        <authorList>
            <person name="Kono N."/>
            <person name="Nakamura H."/>
            <person name="Mori M."/>
            <person name="Yoshida Y."/>
            <person name="Ohtoshi R."/>
            <person name="Malay A.D."/>
            <person name="Moran D.A.P."/>
            <person name="Tomita M."/>
            <person name="Numata K."/>
            <person name="Arakawa K."/>
        </authorList>
    </citation>
    <scope>NUCLEOTIDE SEQUENCE</scope>
</reference>
<dbReference type="InterPro" id="IPR026170">
    <property type="entry name" value="FAM173A/B"/>
</dbReference>
<organism evidence="13 14">
    <name type="scientific">Nephila pilipes</name>
    <name type="common">Giant wood spider</name>
    <name type="synonym">Nephila maculata</name>
    <dbReference type="NCBI Taxonomy" id="299642"/>
    <lineage>
        <taxon>Eukaryota</taxon>
        <taxon>Metazoa</taxon>
        <taxon>Ecdysozoa</taxon>
        <taxon>Arthropoda</taxon>
        <taxon>Chelicerata</taxon>
        <taxon>Arachnida</taxon>
        <taxon>Araneae</taxon>
        <taxon>Araneomorphae</taxon>
        <taxon>Entelegynae</taxon>
        <taxon>Araneoidea</taxon>
        <taxon>Nephilidae</taxon>
        <taxon>Nephila</taxon>
    </lineage>
</organism>